<accession>A0A5C6E6E5</accession>
<dbReference type="RefSeq" id="WP_261343843.1">
    <property type="nucleotide sequence ID" value="NZ_SJPY01000002.1"/>
</dbReference>
<organism evidence="1 2">
    <name type="scientific">Novipirellula aureliae</name>
    <dbReference type="NCBI Taxonomy" id="2527966"/>
    <lineage>
        <taxon>Bacteria</taxon>
        <taxon>Pseudomonadati</taxon>
        <taxon>Planctomycetota</taxon>
        <taxon>Planctomycetia</taxon>
        <taxon>Pirellulales</taxon>
        <taxon>Pirellulaceae</taxon>
        <taxon>Novipirellula</taxon>
    </lineage>
</organism>
<protein>
    <submittedName>
        <fullName evidence="1">Uncharacterized protein</fullName>
    </submittedName>
</protein>
<sequence length="41" mass="4584">MLLRLSVIPEEVETFGEFRYPDIKTGRSTGCLVASDELLTP</sequence>
<proteinExistence type="predicted"/>
<evidence type="ECO:0000313" key="2">
    <source>
        <dbReference type="Proteomes" id="UP000315471"/>
    </source>
</evidence>
<dbReference type="AlphaFoldDB" id="A0A5C6E6E5"/>
<gene>
    <name evidence="1" type="ORF">Q31b_19440</name>
</gene>
<evidence type="ECO:0000313" key="1">
    <source>
        <dbReference type="EMBL" id="TWU44408.1"/>
    </source>
</evidence>
<comment type="caution">
    <text evidence="1">The sequence shown here is derived from an EMBL/GenBank/DDBJ whole genome shotgun (WGS) entry which is preliminary data.</text>
</comment>
<name>A0A5C6E6E5_9BACT</name>
<reference evidence="1 2" key="1">
    <citation type="submission" date="2019-02" db="EMBL/GenBank/DDBJ databases">
        <title>Deep-cultivation of Planctomycetes and their phenomic and genomic characterization uncovers novel biology.</title>
        <authorList>
            <person name="Wiegand S."/>
            <person name="Jogler M."/>
            <person name="Boedeker C."/>
            <person name="Pinto D."/>
            <person name="Vollmers J."/>
            <person name="Rivas-Marin E."/>
            <person name="Kohn T."/>
            <person name="Peeters S.H."/>
            <person name="Heuer A."/>
            <person name="Rast P."/>
            <person name="Oberbeckmann S."/>
            <person name="Bunk B."/>
            <person name="Jeske O."/>
            <person name="Meyerdierks A."/>
            <person name="Storesund J.E."/>
            <person name="Kallscheuer N."/>
            <person name="Luecker S."/>
            <person name="Lage O.M."/>
            <person name="Pohl T."/>
            <person name="Merkel B.J."/>
            <person name="Hornburger P."/>
            <person name="Mueller R.-W."/>
            <person name="Bruemmer F."/>
            <person name="Labrenz M."/>
            <person name="Spormann A.M."/>
            <person name="Op Den Camp H."/>
            <person name="Overmann J."/>
            <person name="Amann R."/>
            <person name="Jetten M.S.M."/>
            <person name="Mascher T."/>
            <person name="Medema M.H."/>
            <person name="Devos D.P."/>
            <person name="Kaster A.-K."/>
            <person name="Ovreas L."/>
            <person name="Rohde M."/>
            <person name="Galperin M.Y."/>
            <person name="Jogler C."/>
        </authorList>
    </citation>
    <scope>NUCLEOTIDE SEQUENCE [LARGE SCALE GENOMIC DNA]</scope>
    <source>
        <strain evidence="1 2">Q31b</strain>
    </source>
</reference>
<dbReference type="EMBL" id="SJPY01000002">
    <property type="protein sequence ID" value="TWU44408.1"/>
    <property type="molecule type" value="Genomic_DNA"/>
</dbReference>
<dbReference type="Proteomes" id="UP000315471">
    <property type="component" value="Unassembled WGS sequence"/>
</dbReference>
<keyword evidence="2" id="KW-1185">Reference proteome</keyword>